<dbReference type="Proteomes" id="UP000295399">
    <property type="component" value="Unassembled WGS sequence"/>
</dbReference>
<dbReference type="GO" id="GO:0005737">
    <property type="term" value="C:cytoplasm"/>
    <property type="evidence" value="ECO:0007669"/>
    <property type="project" value="UniProtKB-SubCell"/>
</dbReference>
<dbReference type="InterPro" id="IPR003664">
    <property type="entry name" value="FA_synthesis"/>
</dbReference>
<dbReference type="NCBIfam" id="TIGR00182">
    <property type="entry name" value="plsX"/>
    <property type="match status" value="1"/>
</dbReference>
<dbReference type="GO" id="GO:0006633">
    <property type="term" value="P:fatty acid biosynthetic process"/>
    <property type="evidence" value="ECO:0007669"/>
    <property type="project" value="UniProtKB-UniRule"/>
</dbReference>
<evidence type="ECO:0000256" key="5">
    <source>
        <dbReference type="ARBA" id="ARBA00023098"/>
    </source>
</evidence>
<comment type="subunit">
    <text evidence="9 10">Homodimer. Probably interacts with PlsY.</text>
</comment>
<dbReference type="RefSeq" id="WP_132706383.1">
    <property type="nucleotide sequence ID" value="NZ_JACIGF010000001.1"/>
</dbReference>
<dbReference type="GO" id="GO:0008654">
    <property type="term" value="P:phospholipid biosynthetic process"/>
    <property type="evidence" value="ECO:0007669"/>
    <property type="project" value="UniProtKB-KW"/>
</dbReference>
<organism evidence="11 12">
    <name type="scientific">Rhodothalassium salexigens DSM 2132</name>
    <dbReference type="NCBI Taxonomy" id="1188247"/>
    <lineage>
        <taxon>Bacteria</taxon>
        <taxon>Pseudomonadati</taxon>
        <taxon>Pseudomonadota</taxon>
        <taxon>Alphaproteobacteria</taxon>
        <taxon>Rhodothalassiales</taxon>
        <taxon>Rhodothalassiaceae</taxon>
        <taxon>Rhodothalassium</taxon>
    </lineage>
</organism>
<dbReference type="PANTHER" id="PTHR30100">
    <property type="entry name" value="FATTY ACID/PHOSPHOLIPID SYNTHESIS PROTEIN PLSX"/>
    <property type="match status" value="1"/>
</dbReference>
<evidence type="ECO:0000256" key="2">
    <source>
        <dbReference type="ARBA" id="ARBA00022490"/>
    </source>
</evidence>
<dbReference type="AlphaFoldDB" id="A0A4R2PVA3"/>
<keyword evidence="11" id="KW-0012">Acyltransferase</keyword>
<evidence type="ECO:0000313" key="11">
    <source>
        <dbReference type="EMBL" id="TCP38141.1"/>
    </source>
</evidence>
<evidence type="ECO:0000256" key="8">
    <source>
        <dbReference type="ARBA" id="ARBA00024069"/>
    </source>
</evidence>
<dbReference type="Gene3D" id="3.40.718.10">
    <property type="entry name" value="Isopropylmalate Dehydrogenase"/>
    <property type="match status" value="1"/>
</dbReference>
<dbReference type="HAMAP" id="MF_00019">
    <property type="entry name" value="PlsX"/>
    <property type="match status" value="1"/>
</dbReference>
<evidence type="ECO:0000256" key="6">
    <source>
        <dbReference type="ARBA" id="ARBA00023209"/>
    </source>
</evidence>
<gene>
    <name evidence="10" type="primary">plsX</name>
    <name evidence="11" type="ORF">EV659_10137</name>
</gene>
<keyword evidence="6 10" id="KW-0594">Phospholipid biosynthesis</keyword>
<evidence type="ECO:0000256" key="9">
    <source>
        <dbReference type="ARBA" id="ARBA00046608"/>
    </source>
</evidence>
<keyword evidence="4 10" id="KW-0808">Transferase</keyword>
<dbReference type="EMBL" id="SLXO01000001">
    <property type="protein sequence ID" value="TCP38141.1"/>
    <property type="molecule type" value="Genomic_DNA"/>
</dbReference>
<evidence type="ECO:0000256" key="7">
    <source>
        <dbReference type="ARBA" id="ARBA00023264"/>
    </source>
</evidence>
<evidence type="ECO:0000313" key="12">
    <source>
        <dbReference type="Proteomes" id="UP000295399"/>
    </source>
</evidence>
<comment type="catalytic activity">
    <reaction evidence="1 10">
        <text>a fatty acyl-[ACP] + phosphate = an acyl phosphate + holo-[ACP]</text>
        <dbReference type="Rhea" id="RHEA:42292"/>
        <dbReference type="Rhea" id="RHEA-COMP:9685"/>
        <dbReference type="Rhea" id="RHEA-COMP:14125"/>
        <dbReference type="ChEBI" id="CHEBI:43474"/>
        <dbReference type="ChEBI" id="CHEBI:59918"/>
        <dbReference type="ChEBI" id="CHEBI:64479"/>
        <dbReference type="ChEBI" id="CHEBI:138651"/>
        <dbReference type="EC" id="2.3.1.274"/>
    </reaction>
</comment>
<dbReference type="InParanoid" id="A0A4R2PVA3"/>
<dbReference type="UniPathway" id="UPA00085"/>
<keyword evidence="12" id="KW-1185">Reference proteome</keyword>
<dbReference type="FunCoup" id="A0A4R2PVA3">
    <property type="interactions" value="307"/>
</dbReference>
<comment type="pathway">
    <text evidence="10">Lipid metabolism; phospholipid metabolism.</text>
</comment>
<evidence type="ECO:0000256" key="10">
    <source>
        <dbReference type="HAMAP-Rule" id="MF_00019"/>
    </source>
</evidence>
<comment type="function">
    <text evidence="10">Catalyzes the reversible formation of acyl-phosphate (acyl-PO(4)) from acyl-[acyl-carrier-protein] (acyl-ACP). This enzyme utilizes acyl-ACP as fatty acyl donor, but not acyl-CoA.</text>
</comment>
<keyword evidence="7 10" id="KW-1208">Phospholipid metabolism</keyword>
<dbReference type="PANTHER" id="PTHR30100:SF1">
    <property type="entry name" value="PHOSPHATE ACYLTRANSFERASE"/>
    <property type="match status" value="1"/>
</dbReference>
<dbReference type="OrthoDB" id="9806408at2"/>
<comment type="subcellular location">
    <subcellularLocation>
        <location evidence="10">Cytoplasm</location>
    </subcellularLocation>
    <text evidence="10">Associated with the membrane possibly through PlsY.</text>
</comment>
<keyword evidence="3 10" id="KW-0444">Lipid biosynthesis</keyword>
<dbReference type="PIRSF" id="PIRSF002465">
    <property type="entry name" value="Phsphlp_syn_PlsX"/>
    <property type="match status" value="1"/>
</dbReference>
<dbReference type="GO" id="GO:0043811">
    <property type="term" value="F:phosphate:acyl-[acyl carrier protein] acyltransferase activity"/>
    <property type="evidence" value="ECO:0007669"/>
    <property type="project" value="UniProtKB-UniRule"/>
</dbReference>
<reference evidence="11 12" key="1">
    <citation type="submission" date="2019-03" db="EMBL/GenBank/DDBJ databases">
        <title>Genomic Encyclopedia of Type Strains, Phase IV (KMG-IV): sequencing the most valuable type-strain genomes for metagenomic binning, comparative biology and taxonomic classification.</title>
        <authorList>
            <person name="Goeker M."/>
        </authorList>
    </citation>
    <scope>NUCLEOTIDE SEQUENCE [LARGE SCALE GENOMIC DNA]</scope>
    <source>
        <strain evidence="11 12">DSM 2132</strain>
    </source>
</reference>
<name>A0A4R2PVA3_RHOSA</name>
<comment type="caution">
    <text evidence="11">The sequence shown here is derived from an EMBL/GenBank/DDBJ whole genome shotgun (WGS) entry which is preliminary data.</text>
</comment>
<protein>
    <recommendedName>
        <fullName evidence="8 10">Phosphate acyltransferase</fullName>
        <ecNumber evidence="8 10">2.3.1.274</ecNumber>
    </recommendedName>
    <alternativeName>
        <fullName evidence="10">Acyl-ACP phosphotransacylase</fullName>
    </alternativeName>
    <alternativeName>
        <fullName evidence="10">Acyl-[acyl-carrier-protein]--phosphate acyltransferase</fullName>
    </alternativeName>
    <alternativeName>
        <fullName evidence="10">Phosphate-acyl-ACP acyltransferase</fullName>
    </alternativeName>
</protein>
<dbReference type="EC" id="2.3.1.274" evidence="8 10"/>
<dbReference type="InterPro" id="IPR012281">
    <property type="entry name" value="Phospholipid_synth_PlsX-like"/>
</dbReference>
<keyword evidence="5 10" id="KW-0443">Lipid metabolism</keyword>
<accession>A0A4R2PVA3</accession>
<evidence type="ECO:0000256" key="3">
    <source>
        <dbReference type="ARBA" id="ARBA00022516"/>
    </source>
</evidence>
<evidence type="ECO:0000256" key="4">
    <source>
        <dbReference type="ARBA" id="ARBA00022679"/>
    </source>
</evidence>
<dbReference type="Pfam" id="PF02504">
    <property type="entry name" value="FA_synthesis"/>
    <property type="match status" value="1"/>
</dbReference>
<proteinExistence type="inferred from homology"/>
<sequence>MSDRLTIALDAMGGDAAPDIVVAGAERAREVYPDAGFLFFGRRAALEPLLAKRPTLAANAEIRHTDDVVSPDDRPSTAVRRGRKSSMGLALEAVRQGEAHAALSAGNTGALMAMAKVMLKTLPGIDRPALASFLPTYRGDSIMLDLGANVDCDSENLVQFAVMGAAFARTVLGLNTPSVGLLNIGEEELKGNDTIRRAAERLRRDDMAFDFAGFVEGDGIGQGQCDVVVTDGFTGNVALKTAEGTARLISRLLADAFRATLLAKLAYALAARSLGALKDHLDPNNHNGAVFLGLNGLVVKSHGGANAAGYAAAIGVAVDMARADLCRLIADDVARFKTKEGADTALQTQ</sequence>
<dbReference type="SUPFAM" id="SSF53659">
    <property type="entry name" value="Isocitrate/Isopropylmalate dehydrogenase-like"/>
    <property type="match status" value="1"/>
</dbReference>
<evidence type="ECO:0000256" key="1">
    <source>
        <dbReference type="ARBA" id="ARBA00001232"/>
    </source>
</evidence>
<comment type="similarity">
    <text evidence="10">Belongs to the PlsX family.</text>
</comment>
<keyword evidence="2 10" id="KW-0963">Cytoplasm</keyword>